<sequence>MESKETERVWAAIYGNPAWSVKQGHGSFLTFEFGTPSLRIREPMNASPDASEKVRARLARRQVHVTGRWHLWIYCCHWSILIDGREAAHDESPDDSIKTAVERLDGQRITSVSEGPTPGSWSFTFDLGGELRTSPYGEDPTYEQWMLFERESGWVLTVRADNQYSYGPGNQRPEDISWKPI</sequence>
<proteinExistence type="predicted"/>
<dbReference type="Proteomes" id="UP000183487">
    <property type="component" value="Unassembled WGS sequence"/>
</dbReference>
<dbReference type="AlphaFoldDB" id="A0A1H1JYJ4"/>
<protein>
    <submittedName>
        <fullName evidence="1">Uncharacterized protein</fullName>
    </submittedName>
</protein>
<accession>A0A1H1JYJ4</accession>
<dbReference type="EMBL" id="FNKP01000004">
    <property type="protein sequence ID" value="SDR54840.1"/>
    <property type="molecule type" value="Genomic_DNA"/>
</dbReference>
<organism evidence="1 2">
    <name type="scientific">Paraburkholderia fungorum</name>
    <dbReference type="NCBI Taxonomy" id="134537"/>
    <lineage>
        <taxon>Bacteria</taxon>
        <taxon>Pseudomonadati</taxon>
        <taxon>Pseudomonadota</taxon>
        <taxon>Betaproteobacteria</taxon>
        <taxon>Burkholderiales</taxon>
        <taxon>Burkholderiaceae</taxon>
        <taxon>Paraburkholderia</taxon>
    </lineage>
</organism>
<name>A0A1H1JYJ4_9BURK</name>
<keyword evidence="2" id="KW-1185">Reference proteome</keyword>
<evidence type="ECO:0000313" key="1">
    <source>
        <dbReference type="EMBL" id="SDR54840.1"/>
    </source>
</evidence>
<evidence type="ECO:0000313" key="2">
    <source>
        <dbReference type="Proteomes" id="UP000183487"/>
    </source>
</evidence>
<gene>
    <name evidence="1" type="ORF">SAMN05443245_7520</name>
</gene>
<reference evidence="2" key="1">
    <citation type="submission" date="2016-10" db="EMBL/GenBank/DDBJ databases">
        <authorList>
            <person name="Varghese N."/>
        </authorList>
    </citation>
    <scope>NUCLEOTIDE SEQUENCE [LARGE SCALE GENOMIC DNA]</scope>
    <source>
        <strain evidence="2">GAS106B</strain>
    </source>
</reference>